<evidence type="ECO:0000259" key="1">
    <source>
        <dbReference type="Pfam" id="PF24764"/>
    </source>
</evidence>
<dbReference type="HOGENOM" id="CLU_039761_0_0_1"/>
<dbReference type="Proteomes" id="UP000030669">
    <property type="component" value="Unassembled WGS sequence"/>
</dbReference>
<dbReference type="RefSeq" id="XP_007864011.1">
    <property type="nucleotide sequence ID" value="XM_007865820.1"/>
</dbReference>
<protein>
    <recommendedName>
        <fullName evidence="1">Integrase core domain-containing protein</fullName>
    </recommendedName>
</protein>
<dbReference type="PANTHER" id="PTHR46177:SF1">
    <property type="entry name" value="INTEGRASE CATALYTIC DOMAIN-CONTAINING PROTEIN"/>
    <property type="match status" value="1"/>
</dbReference>
<dbReference type="eggNOG" id="ENOG502QUY7">
    <property type="taxonomic scope" value="Eukaryota"/>
</dbReference>
<dbReference type="PANTHER" id="PTHR46177">
    <property type="entry name" value="INTEGRASE CATALYTIC DOMAIN-CONTAINING PROTEIN"/>
    <property type="match status" value="1"/>
</dbReference>
<gene>
    <name evidence="2" type="ORF">GLOTRDRAFT_104539</name>
</gene>
<dbReference type="InterPro" id="IPR058913">
    <property type="entry name" value="Integrase_dom_put"/>
</dbReference>
<feature type="domain" description="Integrase core" evidence="1">
    <location>
        <begin position="168"/>
        <end position="341"/>
    </location>
</feature>
<sequence>MVNTRNGHNNGVRPPDDVLRESLLQYARERLTLPQRIERLKAEHGYHIGKTKLKEIQNKLNIPCIRKPPPRSVATTLVCEKMAEDTYGANGPVAIQRLLGLEGHLIPRDTVWEIMHDNDPQGSQRRYPGARHEHIVRKQLTSPGVFGELNMDGHQKLNSQALNMGPVGFEFYGMRDKFSGAILYLVVVPNSRTAVAIGHVYLDFVEQYCAIPVQVTVDKGSETGDMWAMQQALRQNFAPQLSIEEYPAIVAIKSTHNTVIEGLWRWLRKTFGINLLLLLQGGRAQGVFNPGSAVHINLFNWIFPGLIQKKLDEFVAYWNSHRIRNQKNKLMPSGATPTDMFTRPEAYGGQRLSIPVPLDATTRLCASLSHSREDALRWVEDEFEEAAEAVYAQINSPILTLQTAWVIFQQMSPILTEMFQ</sequence>
<dbReference type="OMA" id="VRRIANM"/>
<reference evidence="2 3" key="1">
    <citation type="journal article" date="2012" name="Science">
        <title>The Paleozoic origin of enzymatic lignin decomposition reconstructed from 31 fungal genomes.</title>
        <authorList>
            <person name="Floudas D."/>
            <person name="Binder M."/>
            <person name="Riley R."/>
            <person name="Barry K."/>
            <person name="Blanchette R.A."/>
            <person name="Henrissat B."/>
            <person name="Martinez A.T."/>
            <person name="Otillar R."/>
            <person name="Spatafora J.W."/>
            <person name="Yadav J.S."/>
            <person name="Aerts A."/>
            <person name="Benoit I."/>
            <person name="Boyd A."/>
            <person name="Carlson A."/>
            <person name="Copeland A."/>
            <person name="Coutinho P.M."/>
            <person name="de Vries R.P."/>
            <person name="Ferreira P."/>
            <person name="Findley K."/>
            <person name="Foster B."/>
            <person name="Gaskell J."/>
            <person name="Glotzer D."/>
            <person name="Gorecki P."/>
            <person name="Heitman J."/>
            <person name="Hesse C."/>
            <person name="Hori C."/>
            <person name="Igarashi K."/>
            <person name="Jurgens J.A."/>
            <person name="Kallen N."/>
            <person name="Kersten P."/>
            <person name="Kohler A."/>
            <person name="Kuees U."/>
            <person name="Kumar T.K.A."/>
            <person name="Kuo A."/>
            <person name="LaButti K."/>
            <person name="Larrondo L.F."/>
            <person name="Lindquist E."/>
            <person name="Ling A."/>
            <person name="Lombard V."/>
            <person name="Lucas S."/>
            <person name="Lundell T."/>
            <person name="Martin R."/>
            <person name="McLaughlin D.J."/>
            <person name="Morgenstern I."/>
            <person name="Morin E."/>
            <person name="Murat C."/>
            <person name="Nagy L.G."/>
            <person name="Nolan M."/>
            <person name="Ohm R.A."/>
            <person name="Patyshakuliyeva A."/>
            <person name="Rokas A."/>
            <person name="Ruiz-Duenas F.J."/>
            <person name="Sabat G."/>
            <person name="Salamov A."/>
            <person name="Samejima M."/>
            <person name="Schmutz J."/>
            <person name="Slot J.C."/>
            <person name="St John F."/>
            <person name="Stenlid J."/>
            <person name="Sun H."/>
            <person name="Sun S."/>
            <person name="Syed K."/>
            <person name="Tsang A."/>
            <person name="Wiebenga A."/>
            <person name="Young D."/>
            <person name="Pisabarro A."/>
            <person name="Eastwood D.C."/>
            <person name="Martin F."/>
            <person name="Cullen D."/>
            <person name="Grigoriev I.V."/>
            <person name="Hibbett D.S."/>
        </authorList>
    </citation>
    <scope>NUCLEOTIDE SEQUENCE [LARGE SCALE GENOMIC DNA]</scope>
    <source>
        <strain evidence="2 3">ATCC 11539</strain>
    </source>
</reference>
<dbReference type="AlphaFoldDB" id="S7RQD8"/>
<dbReference type="Pfam" id="PF24764">
    <property type="entry name" value="rva_4"/>
    <property type="match status" value="1"/>
</dbReference>
<dbReference type="GeneID" id="19298652"/>
<accession>S7RQD8</accession>
<organism evidence="2 3">
    <name type="scientific">Gloeophyllum trabeum (strain ATCC 11539 / FP-39264 / Madison 617)</name>
    <name type="common">Brown rot fungus</name>
    <dbReference type="NCBI Taxonomy" id="670483"/>
    <lineage>
        <taxon>Eukaryota</taxon>
        <taxon>Fungi</taxon>
        <taxon>Dikarya</taxon>
        <taxon>Basidiomycota</taxon>
        <taxon>Agaricomycotina</taxon>
        <taxon>Agaricomycetes</taxon>
        <taxon>Gloeophyllales</taxon>
        <taxon>Gloeophyllaceae</taxon>
        <taxon>Gloeophyllum</taxon>
    </lineage>
</organism>
<dbReference type="OrthoDB" id="5392716at2759"/>
<evidence type="ECO:0000313" key="2">
    <source>
        <dbReference type="EMBL" id="EPQ56805.1"/>
    </source>
</evidence>
<dbReference type="KEGG" id="gtr:GLOTRDRAFT_104539"/>
<evidence type="ECO:0000313" key="3">
    <source>
        <dbReference type="Proteomes" id="UP000030669"/>
    </source>
</evidence>
<keyword evidence="3" id="KW-1185">Reference proteome</keyword>
<proteinExistence type="predicted"/>
<name>S7RQD8_GLOTA</name>
<dbReference type="EMBL" id="KB469299">
    <property type="protein sequence ID" value="EPQ56805.1"/>
    <property type="molecule type" value="Genomic_DNA"/>
</dbReference>